<evidence type="ECO:0000256" key="24">
    <source>
        <dbReference type="ARBA" id="ARBA00034000"/>
    </source>
</evidence>
<keyword evidence="21" id="KW-0046">Antibiotic resistance</keyword>
<dbReference type="InterPro" id="IPR023346">
    <property type="entry name" value="Lysozyme-like_dom_sf"/>
</dbReference>
<dbReference type="SUPFAM" id="SSF56601">
    <property type="entry name" value="beta-lactamase/transpeptidase-like"/>
    <property type="match status" value="1"/>
</dbReference>
<keyword evidence="23" id="KW-0961">Cell wall biogenesis/degradation</keyword>
<evidence type="ECO:0000256" key="27">
    <source>
        <dbReference type="SAM" id="MobiDB-lite"/>
    </source>
</evidence>
<dbReference type="PANTHER" id="PTHR32282:SF27">
    <property type="entry name" value="PENICILLIN-BINDING PROTEIN 1A"/>
    <property type="match status" value="1"/>
</dbReference>
<proteinExistence type="inferred from homology"/>
<keyword evidence="19 28" id="KW-1133">Transmembrane helix</keyword>
<evidence type="ECO:0000256" key="22">
    <source>
        <dbReference type="ARBA" id="ARBA00023268"/>
    </source>
</evidence>
<comment type="similarity">
    <text evidence="4">In the C-terminal section; belongs to the transpeptidase family.</text>
</comment>
<keyword evidence="14 28" id="KW-0812">Transmembrane</keyword>
<keyword evidence="13" id="KW-0808">Transferase</keyword>
<dbReference type="Pfam" id="PF17092">
    <property type="entry name" value="PCB_OB"/>
    <property type="match status" value="1"/>
</dbReference>
<comment type="pathway">
    <text evidence="3">Cell wall biogenesis; peptidoglycan biosynthesis.</text>
</comment>
<dbReference type="Gene3D" id="1.10.3810.10">
    <property type="entry name" value="Biosynthetic peptidoglycan transglycosylase-like"/>
    <property type="match status" value="1"/>
</dbReference>
<dbReference type="EMBL" id="JBHSWE010000001">
    <property type="protein sequence ID" value="MFC6670222.1"/>
    <property type="molecule type" value="Genomic_DNA"/>
</dbReference>
<dbReference type="Pfam" id="PF00905">
    <property type="entry name" value="Transpeptidase"/>
    <property type="match status" value="1"/>
</dbReference>
<dbReference type="Pfam" id="PF00912">
    <property type="entry name" value="Transgly"/>
    <property type="match status" value="1"/>
</dbReference>
<evidence type="ECO:0000313" key="33">
    <source>
        <dbReference type="Proteomes" id="UP001596422"/>
    </source>
</evidence>
<evidence type="ECO:0000256" key="28">
    <source>
        <dbReference type="SAM" id="Phobius"/>
    </source>
</evidence>
<dbReference type="InterPro" id="IPR036950">
    <property type="entry name" value="PBP_transglycosylase"/>
</dbReference>
<evidence type="ECO:0000256" key="5">
    <source>
        <dbReference type="ARBA" id="ARBA00007739"/>
    </source>
</evidence>
<evidence type="ECO:0000256" key="26">
    <source>
        <dbReference type="ARBA" id="ARBA00049902"/>
    </source>
</evidence>
<feature type="region of interest" description="Disordered" evidence="27">
    <location>
        <begin position="614"/>
        <end position="635"/>
    </location>
</feature>
<feature type="domain" description="Glycosyl transferase family 51" evidence="30">
    <location>
        <begin position="59"/>
        <end position="234"/>
    </location>
</feature>
<feature type="region of interest" description="Disordered" evidence="27">
    <location>
        <begin position="777"/>
        <end position="798"/>
    </location>
</feature>
<dbReference type="PANTHER" id="PTHR32282">
    <property type="entry name" value="BINDING PROTEIN TRANSPEPTIDASE, PUTATIVE-RELATED"/>
    <property type="match status" value="1"/>
</dbReference>
<dbReference type="SUPFAM" id="SSF53955">
    <property type="entry name" value="Lysozyme-like"/>
    <property type="match status" value="1"/>
</dbReference>
<evidence type="ECO:0000256" key="16">
    <source>
        <dbReference type="ARBA" id="ARBA00022960"/>
    </source>
</evidence>
<keyword evidence="12" id="KW-0328">Glycosyltransferase</keyword>
<evidence type="ECO:0000256" key="15">
    <source>
        <dbReference type="ARBA" id="ARBA00022801"/>
    </source>
</evidence>
<accession>A0ABW1ZYB8</accession>
<evidence type="ECO:0000256" key="20">
    <source>
        <dbReference type="ARBA" id="ARBA00023136"/>
    </source>
</evidence>
<keyword evidence="17" id="KW-0735">Signal-anchor</keyword>
<feature type="domain" description="Penicillin-binding protein OB-like" evidence="31">
    <location>
        <begin position="320"/>
        <end position="425"/>
    </location>
</feature>
<evidence type="ECO:0000256" key="4">
    <source>
        <dbReference type="ARBA" id="ARBA00007090"/>
    </source>
</evidence>
<evidence type="ECO:0000256" key="21">
    <source>
        <dbReference type="ARBA" id="ARBA00023251"/>
    </source>
</evidence>
<dbReference type="InterPro" id="IPR050396">
    <property type="entry name" value="Glycosyltr_51/Transpeptidase"/>
</dbReference>
<keyword evidence="10" id="KW-0121">Carboxypeptidase</keyword>
<feature type="domain" description="Penicillin-binding protein transpeptidase" evidence="29">
    <location>
        <begin position="427"/>
        <end position="719"/>
    </location>
</feature>
<sequence>MGVFLSLAKFLLKLALAGFVLVLLAVAGVYYSLAPELPEVDTLREVQFQTPLRIYSSDSKLIAEFGEKRRTPVAYDSIPTDFVQAFQAAEDSRFFEHIGIDIKGLARAAMQLATSGQIQSGGSTITMQVAKNFFLTRERTFTRKFNEILLALRIEQELTKEEIFELYVNKIYLGQRAYGIEAAANVYYGASIDELTLAQKAMIAGLPKAPSADNPISNPNRALERRNWILQRMHGLGYISDQDYEEAAASPLTARYHGADIELDAPYIAEMVRSELFEQYGENLYNDGFRVYTTINSGMQEAANRALRDGLLAYSERHGYRGPESQLDTAPTPELVASTLAGMTSYAGLEPAIVTEVMDKSIRASRRNGEETVVEWPELEWARRYRSSNLVGPAPRTATDILSVGDVIRLQATDNGWRLSQLPQVQGAFAALKPNDGAIQALAGGFNFNLNKFNRATQALRQPGSNFKPFVYAAALENGFTPASLINDAPVVFHDASLESSWRPENYSRQFYGPTRLREGLYKSRNLVSIRLLRAIGIETAVDYIQGFGFDPERLPRNLSLSLGTADLTPLEIVTGYAALANGGYRVSPYLIQRIEDPYGNLIQEARPARVCEDCDTGTEPADAAAQPTEAAAQPVAPRVMDPRTAYLMYNMLQDVIRQGTATRARVLERGDLAGKTGTTNDQKDAWFTGFNRDLVATTWVGFDQPQTLGRREFGSTAALPIWIDFMQSALADAPENGPTQPDGIVRVKIDPSSGLLAYPGQNNAIFEVFRAEDVPTQPAHGTAGNRSGGALTTDDIF</sequence>
<keyword evidence="22" id="KW-0511">Multifunctional enzyme</keyword>
<evidence type="ECO:0000256" key="7">
    <source>
        <dbReference type="ARBA" id="ARBA00018638"/>
    </source>
</evidence>
<keyword evidence="20 28" id="KW-0472">Membrane</keyword>
<comment type="function">
    <text evidence="1">Cell wall formation. Synthesis of cross-linked peptidoglycan from the lipid intermediates. The enzyme has a penicillin-insensitive transglycosylase N-terminal domain (formation of linear glycan strands) and a penicillin-sensitive transpeptidase C-terminal domain (cross-linking of the peptide subunits).</text>
</comment>
<dbReference type="InterPro" id="IPR001264">
    <property type="entry name" value="Glyco_trans_51"/>
</dbReference>
<dbReference type="InterPro" id="IPR031376">
    <property type="entry name" value="PCB_OB"/>
</dbReference>
<keyword evidence="8" id="KW-1003">Cell membrane</keyword>
<evidence type="ECO:0000256" key="18">
    <source>
        <dbReference type="ARBA" id="ARBA00022984"/>
    </source>
</evidence>
<evidence type="ECO:0000256" key="10">
    <source>
        <dbReference type="ARBA" id="ARBA00022645"/>
    </source>
</evidence>
<dbReference type="EC" id="3.4.16.4" evidence="6"/>
<feature type="transmembrane region" description="Helical" evidence="28">
    <location>
        <begin position="12"/>
        <end position="33"/>
    </location>
</feature>
<reference evidence="33" key="1">
    <citation type="journal article" date="2019" name="Int. J. Syst. Evol. Microbiol.">
        <title>The Global Catalogue of Microorganisms (GCM) 10K type strain sequencing project: providing services to taxonomists for standard genome sequencing and annotation.</title>
        <authorList>
            <consortium name="The Broad Institute Genomics Platform"/>
            <consortium name="The Broad Institute Genome Sequencing Center for Infectious Disease"/>
            <person name="Wu L."/>
            <person name="Ma J."/>
        </authorList>
    </citation>
    <scope>NUCLEOTIDE SEQUENCE [LARGE SCALE GENOMIC DNA]</scope>
    <source>
        <strain evidence="33">NBRC 111756</strain>
    </source>
</reference>
<name>A0ABW1ZYB8_9GAMM</name>
<evidence type="ECO:0000256" key="6">
    <source>
        <dbReference type="ARBA" id="ARBA00012448"/>
    </source>
</evidence>
<comment type="catalytic activity">
    <reaction evidence="24">
        <text>Preferential cleavage: (Ac)2-L-Lys-D-Ala-|-D-Ala. Also transpeptidation of peptidyl-alanyl moieties that are N-acyl substituents of D-alanine.</text>
        <dbReference type="EC" id="3.4.16.4"/>
    </reaction>
</comment>
<dbReference type="Gene3D" id="3.40.710.10">
    <property type="entry name" value="DD-peptidase/beta-lactamase superfamily"/>
    <property type="match status" value="2"/>
</dbReference>
<evidence type="ECO:0000256" key="17">
    <source>
        <dbReference type="ARBA" id="ARBA00022968"/>
    </source>
</evidence>
<evidence type="ECO:0000256" key="12">
    <source>
        <dbReference type="ARBA" id="ARBA00022676"/>
    </source>
</evidence>
<dbReference type="NCBIfam" id="TIGR02074">
    <property type="entry name" value="PBP_1a_fam"/>
    <property type="match status" value="1"/>
</dbReference>
<keyword evidence="16" id="KW-0133">Cell shape</keyword>
<keyword evidence="18" id="KW-0573">Peptidoglycan synthesis</keyword>
<dbReference type="InterPro" id="IPR012338">
    <property type="entry name" value="Beta-lactam/transpept-like"/>
</dbReference>
<keyword evidence="9" id="KW-0997">Cell inner membrane</keyword>
<evidence type="ECO:0000259" key="30">
    <source>
        <dbReference type="Pfam" id="PF00912"/>
    </source>
</evidence>
<comment type="subcellular location">
    <subcellularLocation>
        <location evidence="2">Cell inner membrane</location>
        <topology evidence="2">Single-pass type II membrane protein</topology>
    </subcellularLocation>
</comment>
<evidence type="ECO:0000256" key="25">
    <source>
        <dbReference type="ARBA" id="ARBA00044770"/>
    </source>
</evidence>
<keyword evidence="11" id="KW-0645">Protease</keyword>
<dbReference type="InterPro" id="IPR001460">
    <property type="entry name" value="PCN-bd_Tpept"/>
</dbReference>
<evidence type="ECO:0000256" key="3">
    <source>
        <dbReference type="ARBA" id="ARBA00004752"/>
    </source>
</evidence>
<comment type="caution">
    <text evidence="32">The sequence shown here is derived from an EMBL/GenBank/DDBJ whole genome shotgun (WGS) entry which is preliminary data.</text>
</comment>
<evidence type="ECO:0000256" key="8">
    <source>
        <dbReference type="ARBA" id="ARBA00022475"/>
    </source>
</evidence>
<keyword evidence="33" id="KW-1185">Reference proteome</keyword>
<feature type="compositionally biased region" description="Low complexity" evidence="27">
    <location>
        <begin position="619"/>
        <end position="635"/>
    </location>
</feature>
<organism evidence="32 33">
    <name type="scientific">Marinobacterium aestuariivivens</name>
    <dbReference type="NCBI Taxonomy" id="1698799"/>
    <lineage>
        <taxon>Bacteria</taxon>
        <taxon>Pseudomonadati</taxon>
        <taxon>Pseudomonadota</taxon>
        <taxon>Gammaproteobacteria</taxon>
        <taxon>Oceanospirillales</taxon>
        <taxon>Oceanospirillaceae</taxon>
        <taxon>Marinobacterium</taxon>
    </lineage>
</organism>
<gene>
    <name evidence="32" type="ORF">ACFQDL_09105</name>
</gene>
<evidence type="ECO:0000256" key="1">
    <source>
        <dbReference type="ARBA" id="ARBA00002624"/>
    </source>
</evidence>
<keyword evidence="15" id="KW-0378">Hydrolase</keyword>
<comment type="similarity">
    <text evidence="5">In the N-terminal section; belongs to the glycosyltransferase 51 family.</text>
</comment>
<dbReference type="Proteomes" id="UP001596422">
    <property type="component" value="Unassembled WGS sequence"/>
</dbReference>
<evidence type="ECO:0000256" key="13">
    <source>
        <dbReference type="ARBA" id="ARBA00022679"/>
    </source>
</evidence>
<comment type="catalytic activity">
    <reaction evidence="26">
        <text>[GlcNAc-(1-&gt;4)-Mur2Ac(oyl-L-Ala-gamma-D-Glu-L-Lys-D-Ala-D-Ala)](n)-di-trans,octa-cis-undecaprenyl diphosphate + beta-D-GlcNAc-(1-&gt;4)-Mur2Ac(oyl-L-Ala-gamma-D-Glu-L-Lys-D-Ala-D-Ala)-di-trans,octa-cis-undecaprenyl diphosphate = [GlcNAc-(1-&gt;4)-Mur2Ac(oyl-L-Ala-gamma-D-Glu-L-Lys-D-Ala-D-Ala)](n+1)-di-trans,octa-cis-undecaprenyl diphosphate + di-trans,octa-cis-undecaprenyl diphosphate + H(+)</text>
        <dbReference type="Rhea" id="RHEA:23708"/>
        <dbReference type="Rhea" id="RHEA-COMP:9602"/>
        <dbReference type="Rhea" id="RHEA-COMP:9603"/>
        <dbReference type="ChEBI" id="CHEBI:15378"/>
        <dbReference type="ChEBI" id="CHEBI:58405"/>
        <dbReference type="ChEBI" id="CHEBI:60033"/>
        <dbReference type="ChEBI" id="CHEBI:78435"/>
        <dbReference type="EC" id="2.4.99.28"/>
    </reaction>
</comment>
<evidence type="ECO:0000259" key="29">
    <source>
        <dbReference type="Pfam" id="PF00905"/>
    </source>
</evidence>
<evidence type="ECO:0000256" key="19">
    <source>
        <dbReference type="ARBA" id="ARBA00022989"/>
    </source>
</evidence>
<evidence type="ECO:0000256" key="9">
    <source>
        <dbReference type="ARBA" id="ARBA00022519"/>
    </source>
</evidence>
<dbReference type="EC" id="2.4.99.28" evidence="25"/>
<evidence type="ECO:0000256" key="11">
    <source>
        <dbReference type="ARBA" id="ARBA00022670"/>
    </source>
</evidence>
<evidence type="ECO:0000256" key="2">
    <source>
        <dbReference type="ARBA" id="ARBA00004249"/>
    </source>
</evidence>
<evidence type="ECO:0000259" key="31">
    <source>
        <dbReference type="Pfam" id="PF17092"/>
    </source>
</evidence>
<protein>
    <recommendedName>
        <fullName evidence="7">Penicillin-binding protein 1A</fullName>
        <ecNumber evidence="25">2.4.99.28</ecNumber>
        <ecNumber evidence="6">3.4.16.4</ecNumber>
    </recommendedName>
</protein>
<evidence type="ECO:0000313" key="32">
    <source>
        <dbReference type="EMBL" id="MFC6670222.1"/>
    </source>
</evidence>
<evidence type="ECO:0000256" key="14">
    <source>
        <dbReference type="ARBA" id="ARBA00022692"/>
    </source>
</evidence>
<dbReference type="RefSeq" id="WP_379908728.1">
    <property type="nucleotide sequence ID" value="NZ_JBHSWE010000001.1"/>
</dbReference>
<evidence type="ECO:0000256" key="23">
    <source>
        <dbReference type="ARBA" id="ARBA00023316"/>
    </source>
</evidence>